<dbReference type="EMBL" id="CAFBLP010000082">
    <property type="protein sequence ID" value="CAB4887535.1"/>
    <property type="molecule type" value="Genomic_DNA"/>
</dbReference>
<feature type="domain" description="PDZ" evidence="4">
    <location>
        <begin position="289"/>
        <end position="353"/>
    </location>
</feature>
<gene>
    <name evidence="5" type="ORF">UFOPK3376_02503</name>
</gene>
<evidence type="ECO:0000256" key="1">
    <source>
        <dbReference type="ARBA" id="ARBA00022670"/>
    </source>
</evidence>
<dbReference type="SUPFAM" id="SSF50156">
    <property type="entry name" value="PDZ domain-like"/>
    <property type="match status" value="1"/>
</dbReference>
<protein>
    <submittedName>
        <fullName evidence="5">Unannotated protein</fullName>
    </submittedName>
</protein>
<sequence>MLAPPSGRDSAPGFPPPVLPEPEKPLGVWKRPVKHLGVIWTVALVCTAWTAGLFGVYVGARIERRAPSTTYRNSTQPVTLGNPRSKAFDQRLDVAGVSARMRPSIVTVSTDVSEKGLAGEGVGTGIVLTADGQILTNAHVVNGATQVRVRLAGERNPRSAKILATDPSNDLALLSVDVTGLTPAVLADANNVRVGDDVLAIGYALDLDGEASVTLGIVSALGRTILTDTGALDGMIQTDAAISSGNSGGPLVSAAGEVVGINTAVARSDATNTASSIGFSISMAQVLPEIETLRSMARGVQTAEGFLGIGLAERTDGGRGALVTTVNPDSPAALVGIEAGDIVVRVGGIDIDGSAGVIAAVRGHHPGDEIDVVIDRSGAKETFTVVLVGRPVITG</sequence>
<dbReference type="GO" id="GO:0006508">
    <property type="term" value="P:proteolysis"/>
    <property type="evidence" value="ECO:0007669"/>
    <property type="project" value="UniProtKB-KW"/>
</dbReference>
<dbReference type="InterPro" id="IPR009003">
    <property type="entry name" value="Peptidase_S1_PA"/>
</dbReference>
<feature type="transmembrane region" description="Helical" evidence="3">
    <location>
        <begin position="38"/>
        <end position="60"/>
    </location>
</feature>
<keyword evidence="2" id="KW-0378">Hydrolase</keyword>
<dbReference type="Gene3D" id="2.30.42.10">
    <property type="match status" value="1"/>
</dbReference>
<evidence type="ECO:0000256" key="3">
    <source>
        <dbReference type="SAM" id="Phobius"/>
    </source>
</evidence>
<dbReference type="InterPro" id="IPR001940">
    <property type="entry name" value="Peptidase_S1C"/>
</dbReference>
<dbReference type="GO" id="GO:0004252">
    <property type="term" value="F:serine-type endopeptidase activity"/>
    <property type="evidence" value="ECO:0007669"/>
    <property type="project" value="InterPro"/>
</dbReference>
<dbReference type="Pfam" id="PF13365">
    <property type="entry name" value="Trypsin_2"/>
    <property type="match status" value="1"/>
</dbReference>
<reference evidence="5" key="1">
    <citation type="submission" date="2020-05" db="EMBL/GenBank/DDBJ databases">
        <authorList>
            <person name="Chiriac C."/>
            <person name="Salcher M."/>
            <person name="Ghai R."/>
            <person name="Kavagutti S V."/>
        </authorList>
    </citation>
    <scope>NUCLEOTIDE SEQUENCE</scope>
</reference>
<keyword evidence="3" id="KW-1133">Transmembrane helix</keyword>
<dbReference type="Pfam" id="PF13180">
    <property type="entry name" value="PDZ_2"/>
    <property type="match status" value="1"/>
</dbReference>
<dbReference type="PANTHER" id="PTHR43343:SF3">
    <property type="entry name" value="PROTEASE DO-LIKE 8, CHLOROPLASTIC"/>
    <property type="match status" value="1"/>
</dbReference>
<dbReference type="InterPro" id="IPR001478">
    <property type="entry name" value="PDZ"/>
</dbReference>
<keyword evidence="1" id="KW-0645">Protease</keyword>
<evidence type="ECO:0000259" key="4">
    <source>
        <dbReference type="PROSITE" id="PS50106"/>
    </source>
</evidence>
<dbReference type="SMART" id="SM00228">
    <property type="entry name" value="PDZ"/>
    <property type="match status" value="1"/>
</dbReference>
<dbReference type="PANTHER" id="PTHR43343">
    <property type="entry name" value="PEPTIDASE S12"/>
    <property type="match status" value="1"/>
</dbReference>
<proteinExistence type="predicted"/>
<dbReference type="PROSITE" id="PS50106">
    <property type="entry name" value="PDZ"/>
    <property type="match status" value="1"/>
</dbReference>
<dbReference type="InterPro" id="IPR051201">
    <property type="entry name" value="Chloro_Bact_Ser_Proteases"/>
</dbReference>
<keyword evidence="3" id="KW-0472">Membrane</keyword>
<dbReference type="SUPFAM" id="SSF50494">
    <property type="entry name" value="Trypsin-like serine proteases"/>
    <property type="match status" value="1"/>
</dbReference>
<name>A0A6J7F1Y0_9ZZZZ</name>
<dbReference type="InterPro" id="IPR036034">
    <property type="entry name" value="PDZ_sf"/>
</dbReference>
<evidence type="ECO:0000256" key="2">
    <source>
        <dbReference type="ARBA" id="ARBA00022801"/>
    </source>
</evidence>
<organism evidence="5">
    <name type="scientific">freshwater metagenome</name>
    <dbReference type="NCBI Taxonomy" id="449393"/>
    <lineage>
        <taxon>unclassified sequences</taxon>
        <taxon>metagenomes</taxon>
        <taxon>ecological metagenomes</taxon>
    </lineage>
</organism>
<keyword evidence="3" id="KW-0812">Transmembrane</keyword>
<evidence type="ECO:0000313" key="5">
    <source>
        <dbReference type="EMBL" id="CAB4887535.1"/>
    </source>
</evidence>
<accession>A0A6J7F1Y0</accession>
<dbReference type="PRINTS" id="PR00834">
    <property type="entry name" value="PROTEASES2C"/>
</dbReference>
<dbReference type="Gene3D" id="2.40.10.120">
    <property type="match status" value="1"/>
</dbReference>
<dbReference type="AlphaFoldDB" id="A0A6J7F1Y0"/>